<organism evidence="1 2">
    <name type="scientific">Populus alba x Populus x berolinensis</name>
    <dbReference type="NCBI Taxonomy" id="444605"/>
    <lineage>
        <taxon>Eukaryota</taxon>
        <taxon>Viridiplantae</taxon>
        <taxon>Streptophyta</taxon>
        <taxon>Embryophyta</taxon>
        <taxon>Tracheophyta</taxon>
        <taxon>Spermatophyta</taxon>
        <taxon>Magnoliopsida</taxon>
        <taxon>eudicotyledons</taxon>
        <taxon>Gunneridae</taxon>
        <taxon>Pentapetalae</taxon>
        <taxon>rosids</taxon>
        <taxon>fabids</taxon>
        <taxon>Malpighiales</taxon>
        <taxon>Salicaceae</taxon>
        <taxon>Saliceae</taxon>
        <taxon>Populus</taxon>
    </lineage>
</organism>
<dbReference type="Proteomes" id="UP001164929">
    <property type="component" value="Chromosome 6"/>
</dbReference>
<keyword evidence="2" id="KW-1185">Reference proteome</keyword>
<comment type="caution">
    <text evidence="1">The sequence shown here is derived from an EMBL/GenBank/DDBJ whole genome shotgun (WGS) entry which is preliminary data.</text>
</comment>
<name>A0AAD6VY40_9ROSI</name>
<dbReference type="AlphaFoldDB" id="A0AAD6VY40"/>
<evidence type="ECO:0000313" key="2">
    <source>
        <dbReference type="Proteomes" id="UP001164929"/>
    </source>
</evidence>
<proteinExistence type="predicted"/>
<gene>
    <name evidence="1" type="ORF">NC653_015176</name>
</gene>
<accession>A0AAD6VY40</accession>
<reference evidence="1" key="1">
    <citation type="journal article" date="2023" name="Mol. Ecol. Resour.">
        <title>Chromosome-level genome assembly of a triploid poplar Populus alba 'Berolinensis'.</title>
        <authorList>
            <person name="Chen S."/>
            <person name="Yu Y."/>
            <person name="Wang X."/>
            <person name="Wang S."/>
            <person name="Zhang T."/>
            <person name="Zhou Y."/>
            <person name="He R."/>
            <person name="Meng N."/>
            <person name="Wang Y."/>
            <person name="Liu W."/>
            <person name="Liu Z."/>
            <person name="Liu J."/>
            <person name="Guo Q."/>
            <person name="Huang H."/>
            <person name="Sederoff R.R."/>
            <person name="Wang G."/>
            <person name="Qu G."/>
            <person name="Chen S."/>
        </authorList>
    </citation>
    <scope>NUCLEOTIDE SEQUENCE</scope>
    <source>
        <strain evidence="1">SC-2020</strain>
    </source>
</reference>
<evidence type="ECO:0000313" key="1">
    <source>
        <dbReference type="EMBL" id="KAJ6991756.1"/>
    </source>
</evidence>
<protein>
    <submittedName>
        <fullName evidence="1">Uncharacterized protein</fullName>
    </submittedName>
</protein>
<sequence length="37" mass="4327">MKERAESTLPNAFRSVPAVVSLELLRDHHYYYLCAFV</sequence>
<dbReference type="EMBL" id="JAQIZT010000006">
    <property type="protein sequence ID" value="KAJ6991756.1"/>
    <property type="molecule type" value="Genomic_DNA"/>
</dbReference>